<dbReference type="EMBL" id="CAJNOK010009252">
    <property type="protein sequence ID" value="CAF1084801.1"/>
    <property type="molecule type" value="Genomic_DNA"/>
</dbReference>
<evidence type="ECO:0000256" key="7">
    <source>
        <dbReference type="PIRSR" id="PIRSR006334-2"/>
    </source>
</evidence>
<dbReference type="Pfam" id="PF08211">
    <property type="entry name" value="dCMP_cyt_deam_2"/>
    <property type="match status" value="1"/>
</dbReference>
<evidence type="ECO:0000256" key="5">
    <source>
        <dbReference type="ARBA" id="ARBA00022833"/>
    </source>
</evidence>
<feature type="domain" description="CMP/dCMP-type deaminase" evidence="9">
    <location>
        <begin position="177"/>
        <end position="292"/>
    </location>
</feature>
<dbReference type="InterPro" id="IPR013171">
    <property type="entry name" value="Cyd/dCyd_deaminase_Zn-bd"/>
</dbReference>
<dbReference type="GO" id="GO:0072527">
    <property type="term" value="P:pyrimidine-containing compound metabolic process"/>
    <property type="evidence" value="ECO:0007669"/>
    <property type="project" value="UniProtKB-ARBA"/>
</dbReference>
<evidence type="ECO:0000259" key="9">
    <source>
        <dbReference type="PROSITE" id="PS51747"/>
    </source>
</evidence>
<evidence type="ECO:0000313" key="10">
    <source>
        <dbReference type="EMBL" id="CAF1084801.1"/>
    </source>
</evidence>
<dbReference type="InterPro" id="IPR050202">
    <property type="entry name" value="Cyt/Deoxycyt_deaminase"/>
</dbReference>
<evidence type="ECO:0000256" key="2">
    <source>
        <dbReference type="ARBA" id="ARBA00011738"/>
    </source>
</evidence>
<comment type="caution">
    <text evidence="11">The sequence shown here is derived from an EMBL/GenBank/DDBJ whole genome shotgun (WGS) entry which is preliminary data.</text>
</comment>
<protein>
    <recommendedName>
        <fullName evidence="9">CMP/dCMP-type deaminase domain-containing protein</fullName>
    </recommendedName>
</protein>
<evidence type="ECO:0000256" key="8">
    <source>
        <dbReference type="PIRSR" id="PIRSR006334-3"/>
    </source>
</evidence>
<reference evidence="11" key="1">
    <citation type="submission" date="2021-02" db="EMBL/GenBank/DDBJ databases">
        <authorList>
            <person name="Nowell W R."/>
        </authorList>
    </citation>
    <scope>NUCLEOTIDE SEQUENCE</scope>
</reference>
<evidence type="ECO:0000313" key="14">
    <source>
        <dbReference type="Proteomes" id="UP000663829"/>
    </source>
</evidence>
<dbReference type="EMBL" id="CAJNOQ010051176">
    <property type="protein sequence ID" value="CAF1650330.1"/>
    <property type="molecule type" value="Genomic_DNA"/>
</dbReference>
<feature type="binding site" evidence="8">
    <location>
        <position position="121"/>
    </location>
    <ligand>
        <name>Zn(2+)</name>
        <dbReference type="ChEBI" id="CHEBI:29105"/>
        <note>catalytic</note>
    </ligand>
</feature>
<dbReference type="AlphaFoldDB" id="A0A816ETW8"/>
<keyword evidence="14" id="KW-1185">Reference proteome</keyword>
<dbReference type="SUPFAM" id="SSF53927">
    <property type="entry name" value="Cytidine deaminase-like"/>
    <property type="match status" value="2"/>
</dbReference>
<dbReference type="PANTHER" id="PTHR11644">
    <property type="entry name" value="CYTIDINE DEAMINASE"/>
    <property type="match status" value="1"/>
</dbReference>
<evidence type="ECO:0000313" key="13">
    <source>
        <dbReference type="EMBL" id="CAF4577369.1"/>
    </source>
</evidence>
<dbReference type="GO" id="GO:0004126">
    <property type="term" value="F:cytidine deaminase activity"/>
    <property type="evidence" value="ECO:0007669"/>
    <property type="project" value="InterPro"/>
</dbReference>
<dbReference type="InterPro" id="IPR016193">
    <property type="entry name" value="Cytidine_deaminase-like"/>
</dbReference>
<keyword evidence="4" id="KW-0378">Hydrolase</keyword>
<evidence type="ECO:0000256" key="1">
    <source>
        <dbReference type="ARBA" id="ARBA00006576"/>
    </source>
</evidence>
<dbReference type="InterPro" id="IPR002125">
    <property type="entry name" value="CMP_dCMP_dom"/>
</dbReference>
<dbReference type="GO" id="GO:0005829">
    <property type="term" value="C:cytosol"/>
    <property type="evidence" value="ECO:0007669"/>
    <property type="project" value="TreeGrafter"/>
</dbReference>
<dbReference type="EMBL" id="CAJOBA010009270">
    <property type="protein sequence ID" value="CAF3847414.1"/>
    <property type="molecule type" value="Genomic_DNA"/>
</dbReference>
<dbReference type="PIRSF" id="PIRSF006334">
    <property type="entry name" value="Cdd_plus_pseudo"/>
    <property type="match status" value="1"/>
</dbReference>
<feature type="active site" description="Proton donor" evidence="6">
    <location>
        <position position="93"/>
    </location>
</feature>
<dbReference type="NCBIfam" id="NF006537">
    <property type="entry name" value="PRK09027.1"/>
    <property type="match status" value="1"/>
</dbReference>
<dbReference type="PROSITE" id="PS00903">
    <property type="entry name" value="CYT_DCMP_DEAMINASES_1"/>
    <property type="match status" value="1"/>
</dbReference>
<dbReference type="Proteomes" id="UP000682733">
    <property type="component" value="Unassembled WGS sequence"/>
</dbReference>
<evidence type="ECO:0000313" key="12">
    <source>
        <dbReference type="EMBL" id="CAF3847414.1"/>
    </source>
</evidence>
<feature type="domain" description="CMP/dCMP-type deaminase" evidence="9">
    <location>
        <begin position="36"/>
        <end position="158"/>
    </location>
</feature>
<sequence length="292" mass="32485">MSDSKVTNELKNIIPDTKYYLTNDEVNTLTTKYGISTEQLIIELIDVVKVRAKCVTSKCYVGAIGVGRQTKNFYFGVNLEFSGQTLAQSVHAEQFLIALAHCKGEEGIELISVSHFPCGHCRQFLNELYQSDKIKILLPNEQLQYSLSDLLPYAFNLGTGYLLSFSSVNKLKLKIESTEDPLVHCAFKFALNSYAPYSNSPSSVGIQLDTGEMFAGAYLESVAYNPSLPPLQVALVHLIANGKEYEQIKRVILLELESSYGCPSQFYSTFALLRSIAPNVTLETYELSVLNN</sequence>
<evidence type="ECO:0000256" key="6">
    <source>
        <dbReference type="PIRSR" id="PIRSR006334-1"/>
    </source>
</evidence>
<feature type="binding site" evidence="7">
    <location>
        <begin position="78"/>
        <end position="80"/>
    </location>
    <ligand>
        <name>substrate</name>
    </ligand>
</feature>
<dbReference type="GO" id="GO:0008270">
    <property type="term" value="F:zinc ion binding"/>
    <property type="evidence" value="ECO:0007669"/>
    <property type="project" value="InterPro"/>
</dbReference>
<dbReference type="Pfam" id="PF00383">
    <property type="entry name" value="dCMP_cyt_deam_1"/>
    <property type="match status" value="1"/>
</dbReference>
<evidence type="ECO:0000313" key="11">
    <source>
        <dbReference type="EMBL" id="CAF1650330.1"/>
    </source>
</evidence>
<dbReference type="GO" id="GO:0055086">
    <property type="term" value="P:nucleobase-containing small molecule metabolic process"/>
    <property type="evidence" value="ECO:0007669"/>
    <property type="project" value="UniProtKB-ARBA"/>
</dbReference>
<gene>
    <name evidence="11" type="ORF">GPM918_LOCUS45478</name>
    <name evidence="10" type="ORF">OVA965_LOCUS18545</name>
    <name evidence="13" type="ORF">SRO942_LOCUS48011</name>
    <name evidence="12" type="ORF">TMI583_LOCUS18558</name>
</gene>
<evidence type="ECO:0000256" key="4">
    <source>
        <dbReference type="ARBA" id="ARBA00022801"/>
    </source>
</evidence>
<organism evidence="11 14">
    <name type="scientific">Didymodactylos carnosus</name>
    <dbReference type="NCBI Taxonomy" id="1234261"/>
    <lineage>
        <taxon>Eukaryota</taxon>
        <taxon>Metazoa</taxon>
        <taxon>Spiralia</taxon>
        <taxon>Gnathifera</taxon>
        <taxon>Rotifera</taxon>
        <taxon>Eurotatoria</taxon>
        <taxon>Bdelloidea</taxon>
        <taxon>Philodinida</taxon>
        <taxon>Philodinidae</taxon>
        <taxon>Didymodactylos</taxon>
    </lineage>
</organism>
<name>A0A816ETW8_9BILA</name>
<dbReference type="Proteomes" id="UP000681722">
    <property type="component" value="Unassembled WGS sequence"/>
</dbReference>
<comment type="cofactor">
    <cofactor evidence="8">
        <name>Zn(2+)</name>
        <dbReference type="ChEBI" id="CHEBI:29105"/>
    </cofactor>
    <text evidence="8">Binds 1 zinc ion.</text>
</comment>
<dbReference type="InterPro" id="IPR016192">
    <property type="entry name" value="APOBEC/CMP_deaminase_Zn-bd"/>
</dbReference>
<comment type="subunit">
    <text evidence="2">Homodimer.</text>
</comment>
<accession>A0A816ETW8</accession>
<keyword evidence="5 8" id="KW-0862">Zinc</keyword>
<feature type="binding site" evidence="8">
    <location>
        <position position="118"/>
    </location>
    <ligand>
        <name>Zn(2+)</name>
        <dbReference type="ChEBI" id="CHEBI:29105"/>
        <note>catalytic</note>
    </ligand>
</feature>
<keyword evidence="3 8" id="KW-0479">Metal-binding</keyword>
<dbReference type="PANTHER" id="PTHR11644:SF2">
    <property type="entry name" value="CYTIDINE DEAMINASE"/>
    <property type="match status" value="1"/>
</dbReference>
<dbReference type="Proteomes" id="UP000663829">
    <property type="component" value="Unassembled WGS sequence"/>
</dbReference>
<proteinExistence type="inferred from homology"/>
<dbReference type="Gene3D" id="3.40.140.10">
    <property type="entry name" value="Cytidine Deaminase, domain 2"/>
    <property type="match status" value="2"/>
</dbReference>
<evidence type="ECO:0000256" key="3">
    <source>
        <dbReference type="ARBA" id="ARBA00022723"/>
    </source>
</evidence>
<dbReference type="EMBL" id="CAJOBC010121748">
    <property type="protein sequence ID" value="CAF4577369.1"/>
    <property type="molecule type" value="Genomic_DNA"/>
</dbReference>
<feature type="binding site" evidence="8">
    <location>
        <position position="91"/>
    </location>
    <ligand>
        <name>Zn(2+)</name>
        <dbReference type="ChEBI" id="CHEBI:29105"/>
        <note>catalytic</note>
    </ligand>
</feature>
<dbReference type="GO" id="GO:0042802">
    <property type="term" value="F:identical protein binding"/>
    <property type="evidence" value="ECO:0007669"/>
    <property type="project" value="UniProtKB-ARBA"/>
</dbReference>
<dbReference type="CDD" id="cd01283">
    <property type="entry name" value="cytidine_deaminase"/>
    <property type="match status" value="2"/>
</dbReference>
<dbReference type="OrthoDB" id="414540at2759"/>
<dbReference type="PROSITE" id="PS51747">
    <property type="entry name" value="CYT_DCMP_DEAMINASES_2"/>
    <property type="match status" value="2"/>
</dbReference>
<comment type="similarity">
    <text evidence="1">Belongs to the cytidine and deoxycytidylate deaminase family.</text>
</comment>
<dbReference type="Proteomes" id="UP000677228">
    <property type="component" value="Unassembled WGS sequence"/>
</dbReference>